<evidence type="ECO:0000313" key="2">
    <source>
        <dbReference type="EMBL" id="JAV62560.1"/>
    </source>
</evidence>
<dbReference type="Proteomes" id="UP000327044">
    <property type="component" value="Unassembled WGS sequence"/>
</dbReference>
<sequence>MYGRQLEFLRDTVTPKRTITSIEHSSTQSTEVQEERQEEKDEDDEEDDDVQESPSVSSSRASTPNVARTHVGKKRLHPVEEKILLSLDRYEKRAKMDKAKEKVEDNDNRHFLLSLVGSLVSLPRHLNTSCRLEIMHCINKYETMAQQHQQPLAYPPTTHSYGGHQQYTPQHQQHSQQQPHSFEPIHQTQMYVQRQLHSSLHTSNQVQSESQQYEPRRFVTPGPAPSPAESITSYISHFSDENDSQLNNC</sequence>
<name>A0A1Y1KQV3_PHOPY</name>
<reference evidence="3" key="3">
    <citation type="submission" date="2019-08" db="EMBL/GenBank/DDBJ databases">
        <authorList>
            <consortium name="Photinus pyralis genome working group"/>
            <person name="Fallon T.R."/>
            <person name="Sander Lower S.E."/>
            <person name="Weng J.-K."/>
        </authorList>
    </citation>
    <scope>NUCLEOTIDE SEQUENCE</scope>
    <source>
        <strain evidence="3">1611_PpyrPB1</strain>
        <tissue evidence="3">Whole body</tissue>
    </source>
</reference>
<feature type="compositionally biased region" description="Polar residues" evidence="1">
    <location>
        <begin position="196"/>
        <end position="213"/>
    </location>
</feature>
<evidence type="ECO:0000256" key="1">
    <source>
        <dbReference type="SAM" id="MobiDB-lite"/>
    </source>
</evidence>
<organism evidence="2">
    <name type="scientific">Photinus pyralis</name>
    <name type="common">Common eastern firefly</name>
    <name type="synonym">Lampyris pyralis</name>
    <dbReference type="NCBI Taxonomy" id="7054"/>
    <lineage>
        <taxon>Eukaryota</taxon>
        <taxon>Metazoa</taxon>
        <taxon>Ecdysozoa</taxon>
        <taxon>Arthropoda</taxon>
        <taxon>Hexapoda</taxon>
        <taxon>Insecta</taxon>
        <taxon>Pterygota</taxon>
        <taxon>Neoptera</taxon>
        <taxon>Endopterygota</taxon>
        <taxon>Coleoptera</taxon>
        <taxon>Polyphaga</taxon>
        <taxon>Elateriformia</taxon>
        <taxon>Elateroidea</taxon>
        <taxon>Lampyridae</taxon>
        <taxon>Lampyrinae</taxon>
        <taxon>Photinus</taxon>
    </lineage>
</organism>
<dbReference type="AlphaFoldDB" id="A0A1Y1KQV3"/>
<gene>
    <name evidence="3" type="ORF">PPYR_07558</name>
</gene>
<feature type="compositionally biased region" description="Acidic residues" evidence="1">
    <location>
        <begin position="40"/>
        <end position="51"/>
    </location>
</feature>
<feature type="compositionally biased region" description="Low complexity" evidence="1">
    <location>
        <begin position="161"/>
        <end position="180"/>
    </location>
</feature>
<feature type="compositionally biased region" description="Low complexity" evidence="1">
    <location>
        <begin position="52"/>
        <end position="63"/>
    </location>
</feature>
<dbReference type="EMBL" id="VVIM01000005">
    <property type="protein sequence ID" value="KAB0799678.1"/>
    <property type="molecule type" value="Genomic_DNA"/>
</dbReference>
<accession>A0A1Y1KQV3</accession>
<dbReference type="InParanoid" id="A0A1Y1KQV3"/>
<keyword evidence="4" id="KW-1185">Reference proteome</keyword>
<reference evidence="2" key="1">
    <citation type="journal article" date="2016" name="Sci. Rep.">
        <title>Molecular characterization of firefly nuptial gifts: a multi-omics approach sheds light on postcopulatory sexual selection.</title>
        <authorList>
            <person name="Al-Wathiqui N."/>
            <person name="Fallon T.R."/>
            <person name="South A."/>
            <person name="Weng J.K."/>
            <person name="Lewis S.M."/>
        </authorList>
    </citation>
    <scope>NUCLEOTIDE SEQUENCE</scope>
</reference>
<feature type="region of interest" description="Disordered" evidence="1">
    <location>
        <begin position="196"/>
        <end position="231"/>
    </location>
</feature>
<evidence type="ECO:0008006" key="5">
    <source>
        <dbReference type="Google" id="ProtNLM"/>
    </source>
</evidence>
<feature type="region of interest" description="Disordered" evidence="1">
    <location>
        <begin position="149"/>
        <end position="180"/>
    </location>
</feature>
<feature type="region of interest" description="Disordered" evidence="1">
    <location>
        <begin position="1"/>
        <end position="74"/>
    </location>
</feature>
<evidence type="ECO:0000313" key="4">
    <source>
        <dbReference type="Proteomes" id="UP000327044"/>
    </source>
</evidence>
<protein>
    <recommendedName>
        <fullName evidence="5">BESS domain-containing protein</fullName>
    </recommendedName>
</protein>
<dbReference type="EMBL" id="GEZM01078959">
    <property type="protein sequence ID" value="JAV62560.1"/>
    <property type="molecule type" value="Transcribed_RNA"/>
</dbReference>
<evidence type="ECO:0000313" key="3">
    <source>
        <dbReference type="EMBL" id="KAB0799678.1"/>
    </source>
</evidence>
<proteinExistence type="predicted"/>
<feature type="compositionally biased region" description="Polar residues" evidence="1">
    <location>
        <begin position="15"/>
        <end position="24"/>
    </location>
</feature>
<reference evidence="3 4" key="2">
    <citation type="journal article" date="2018" name="Elife">
        <title>Firefly genomes illuminate parallel origins of bioluminescence in beetles.</title>
        <authorList>
            <person name="Fallon T.R."/>
            <person name="Lower S.E."/>
            <person name="Chang C.H."/>
            <person name="Bessho-Uehara M."/>
            <person name="Martin G.J."/>
            <person name="Bewick A.J."/>
            <person name="Behringer M."/>
            <person name="Debat H.J."/>
            <person name="Wong I."/>
            <person name="Day J.C."/>
            <person name="Suvorov A."/>
            <person name="Silva C.J."/>
            <person name="Stanger-Hall K.F."/>
            <person name="Hall D.W."/>
            <person name="Schmitz R.J."/>
            <person name="Nelson D.R."/>
            <person name="Lewis S.M."/>
            <person name="Shigenobu S."/>
            <person name="Bybee S.M."/>
            <person name="Larracuente A.M."/>
            <person name="Oba Y."/>
            <person name="Weng J.K."/>
        </authorList>
    </citation>
    <scope>NUCLEOTIDE SEQUENCE [LARGE SCALE GENOMIC DNA]</scope>
    <source>
        <strain evidence="3">1611_PpyrPB1</strain>
        <tissue evidence="3">Whole body</tissue>
    </source>
</reference>